<dbReference type="Gene3D" id="3.30.70.260">
    <property type="match status" value="1"/>
</dbReference>
<dbReference type="GO" id="GO:0006189">
    <property type="term" value="P:'de novo' IMP biosynthetic process"/>
    <property type="evidence" value="ECO:0007669"/>
    <property type="project" value="InterPro"/>
</dbReference>
<dbReference type="SUPFAM" id="SSF55021">
    <property type="entry name" value="ACT-like"/>
    <property type="match status" value="1"/>
</dbReference>
<protein>
    <submittedName>
        <fullName evidence="2">Formyltetrahydrofolate deformylase</fullName>
    </submittedName>
</protein>
<evidence type="ECO:0000313" key="2">
    <source>
        <dbReference type="EMBL" id="SOD91868.1"/>
    </source>
</evidence>
<dbReference type="PRINTS" id="PR01575">
    <property type="entry name" value="FFH4HYDRLASE"/>
</dbReference>
<dbReference type="EMBL" id="OCNJ01000002">
    <property type="protein sequence ID" value="SOD91868.1"/>
    <property type="molecule type" value="Genomic_DNA"/>
</dbReference>
<dbReference type="RefSeq" id="WP_322090842.1">
    <property type="nucleotide sequence ID" value="NZ_OCNJ01000002.1"/>
</dbReference>
<evidence type="ECO:0000259" key="1">
    <source>
        <dbReference type="PROSITE" id="PS51671"/>
    </source>
</evidence>
<evidence type="ECO:0000313" key="3">
    <source>
        <dbReference type="Proteomes" id="UP000219621"/>
    </source>
</evidence>
<proteinExistence type="predicted"/>
<dbReference type="GO" id="GO:0008864">
    <property type="term" value="F:formyltetrahydrofolate deformylase activity"/>
    <property type="evidence" value="ECO:0007669"/>
    <property type="project" value="InterPro"/>
</dbReference>
<dbReference type="InterPro" id="IPR045865">
    <property type="entry name" value="ACT-like_dom_sf"/>
</dbReference>
<feature type="domain" description="ACT" evidence="1">
    <location>
        <begin position="23"/>
        <end position="109"/>
    </location>
</feature>
<dbReference type="InterPro" id="IPR044074">
    <property type="entry name" value="PurU_ACT"/>
</dbReference>
<dbReference type="Proteomes" id="UP000219621">
    <property type="component" value="Unassembled WGS sequence"/>
</dbReference>
<sequence>MTTVLSTPAPAAAAAVAAGDRFTLTVRCPTTRGIVAAISTYLADSGCNITDSAQFDDQLTGTFFMRVSVTSQTGSTIEDLRDGFTAISDRFGMDHAFHDDAVKTKVIVMVSRFGH</sequence>
<name>A0A286G8P5_9PROT</name>
<dbReference type="InterPro" id="IPR004810">
    <property type="entry name" value="PurU"/>
</dbReference>
<reference evidence="2 3" key="1">
    <citation type="submission" date="2017-09" db="EMBL/GenBank/DDBJ databases">
        <authorList>
            <person name="Ehlers B."/>
            <person name="Leendertz F.H."/>
        </authorList>
    </citation>
    <scope>NUCLEOTIDE SEQUENCE [LARGE SCALE GENOMIC DNA]</scope>
    <source>
        <strain evidence="2 3">USBA 140</strain>
    </source>
</reference>
<dbReference type="CDD" id="cd04875">
    <property type="entry name" value="ACT_F4HF-DF"/>
    <property type="match status" value="1"/>
</dbReference>
<keyword evidence="3" id="KW-1185">Reference proteome</keyword>
<accession>A0A286G8P5</accession>
<dbReference type="Pfam" id="PF01842">
    <property type="entry name" value="ACT"/>
    <property type="match status" value="1"/>
</dbReference>
<gene>
    <name evidence="2" type="ORF">SAMN05421508_102149</name>
</gene>
<dbReference type="InterPro" id="IPR002912">
    <property type="entry name" value="ACT_dom"/>
</dbReference>
<dbReference type="AlphaFoldDB" id="A0A286G8P5"/>
<organism evidence="2 3">
    <name type="scientific">Caenispirillum bisanense</name>
    <dbReference type="NCBI Taxonomy" id="414052"/>
    <lineage>
        <taxon>Bacteria</taxon>
        <taxon>Pseudomonadati</taxon>
        <taxon>Pseudomonadota</taxon>
        <taxon>Alphaproteobacteria</taxon>
        <taxon>Rhodospirillales</taxon>
        <taxon>Novispirillaceae</taxon>
        <taxon>Caenispirillum</taxon>
    </lineage>
</organism>
<dbReference type="PROSITE" id="PS51671">
    <property type="entry name" value="ACT"/>
    <property type="match status" value="1"/>
</dbReference>